<dbReference type="InterPro" id="IPR015819">
    <property type="entry name" value="Lipid_transp_b-sht_shell"/>
</dbReference>
<comment type="caution">
    <text evidence="8">The sequence shown here is derived from an EMBL/GenBank/DDBJ whole genome shotgun (WGS) entry which is preliminary data.</text>
</comment>
<keyword evidence="1 6" id="KW-0732">Signal</keyword>
<dbReference type="SMART" id="SM00638">
    <property type="entry name" value="LPD_N"/>
    <property type="match status" value="1"/>
</dbReference>
<dbReference type="InterPro" id="IPR011030">
    <property type="entry name" value="Lipovitellin_superhlx_dom"/>
</dbReference>
<name>A0A1V9Y1X3_9ACAR</name>
<comment type="caution">
    <text evidence="5">Lacks conserved residue(s) required for the propagation of feature annotation.</text>
</comment>
<sequence length="753" mass="85527">MVGIWPFTMKVVIAIVLLAAAAGAEVFRFVSPNVQGSSLLDVRGAITVGALQLTRVKTALEYNGTLAIEKTGEGEYLAKFTQFTLDKYDRIDRTVQDATFDDLSPEERRAAKVVHEQGAYEAEMKKPIKFSMKWGKVLRMEASQAHQQWSLNIYRAILTLLQNGVKQPANLAVPFIDYSYEDGITGHCKVQYEIVSQPENQLASGVYNMSKTYNYKQCLGRPVYMHLKDVHRGCAGVCDNHFPDNLLSRYEEEHTDYEMKPTPGCPVNQQRKDSLVTVQTISKYNVSNGVLDEARSESLDVLHLFGGRMQVFTRLWLGLRGDQGPNIEQPSNTKVYETLQQRLPMLEEDELAIPVYALMREHSKGQEYPEFFQKHFDAVIRELHQLHGNQKQGQQNVQQGFDATAYIVELIQAISGMTEEEIRKTMPNAVRQQQPKQMSEEDQLRRQIWIELLGKAGSKTAVKIAIELIKNKTFTASETRHILQDIASFQSYPDTEMIEQVLGLCIQGQGLTSTGKTTACVAAGKVISKACDSKVNQKSQKEQRQWNGQSGKHWSLYHGPSRQGPWKFDAGAEKYETTMGHLAIKPQFRCTPDKLQEYVQRLTRALRQATEFKQIVAYLNGMAKIEKPEALVELIDFVEGKAPNMQQMHEPGEDQWEAINFVRRVAILSLRNVAAKYPKEVNPIVRVIYENTTEPVQTRILAFDVWMNTQPAQWEVEKVMQVANKDTSLELTHYVYTALKTAMNAKEPCYQLL</sequence>
<dbReference type="STRING" id="418985.A0A1V9Y1X3"/>
<evidence type="ECO:0000313" key="8">
    <source>
        <dbReference type="EMBL" id="OQR79705.1"/>
    </source>
</evidence>
<dbReference type="Gene3D" id="2.30.230.10">
    <property type="entry name" value="Lipovitellin, beta-sheet shell regions, chain A"/>
    <property type="match status" value="1"/>
</dbReference>
<reference evidence="8 9" key="1">
    <citation type="journal article" date="2017" name="Gigascience">
        <title>Draft genome of the honey bee ectoparasitic mite, Tropilaelaps mercedesae, is shaped by the parasitic life history.</title>
        <authorList>
            <person name="Dong X."/>
            <person name="Armstrong S.D."/>
            <person name="Xia D."/>
            <person name="Makepeace B.L."/>
            <person name="Darby A.C."/>
            <person name="Kadowaki T."/>
        </authorList>
    </citation>
    <scope>NUCLEOTIDE SEQUENCE [LARGE SCALE GENOMIC DNA]</scope>
    <source>
        <strain evidence="8">Wuxi-XJTLU</strain>
    </source>
</reference>
<dbReference type="Proteomes" id="UP000192247">
    <property type="component" value="Unassembled WGS sequence"/>
</dbReference>
<evidence type="ECO:0000256" key="3">
    <source>
        <dbReference type="ARBA" id="ARBA00023157"/>
    </source>
</evidence>
<proteinExistence type="predicted"/>
<dbReference type="InParanoid" id="A0A1V9Y1X3"/>
<dbReference type="SUPFAM" id="SSF56968">
    <property type="entry name" value="Lipovitellin-phosvitin complex, beta-sheet shell regions"/>
    <property type="match status" value="1"/>
</dbReference>
<evidence type="ECO:0000256" key="4">
    <source>
        <dbReference type="ARBA" id="ARBA00023180"/>
    </source>
</evidence>
<dbReference type="EMBL" id="MNPL01000793">
    <property type="protein sequence ID" value="OQR79705.1"/>
    <property type="molecule type" value="Genomic_DNA"/>
</dbReference>
<dbReference type="PANTHER" id="PTHR23345:SF15">
    <property type="entry name" value="VITELLOGENIN 1-RELATED"/>
    <property type="match status" value="1"/>
</dbReference>
<keyword evidence="2" id="KW-0758">Storage protein</keyword>
<dbReference type="OrthoDB" id="160294at2759"/>
<evidence type="ECO:0000313" key="9">
    <source>
        <dbReference type="Proteomes" id="UP000192247"/>
    </source>
</evidence>
<dbReference type="InterPro" id="IPR001747">
    <property type="entry name" value="Vitellogenin_N"/>
</dbReference>
<evidence type="ECO:0000256" key="5">
    <source>
        <dbReference type="PROSITE-ProRule" id="PRU00557"/>
    </source>
</evidence>
<protein>
    <submittedName>
        <fullName evidence="8">Vitellogenin 1-like</fullName>
    </submittedName>
</protein>
<dbReference type="Pfam" id="PF01347">
    <property type="entry name" value="Vitellogenin_N"/>
    <property type="match status" value="2"/>
</dbReference>
<dbReference type="AlphaFoldDB" id="A0A1V9Y1X3"/>
<evidence type="ECO:0000256" key="1">
    <source>
        <dbReference type="ARBA" id="ARBA00022729"/>
    </source>
</evidence>
<dbReference type="SUPFAM" id="SSF48431">
    <property type="entry name" value="Lipovitellin-phosvitin complex, superhelical domain"/>
    <property type="match status" value="1"/>
</dbReference>
<organism evidence="8 9">
    <name type="scientific">Tropilaelaps mercedesae</name>
    <dbReference type="NCBI Taxonomy" id="418985"/>
    <lineage>
        <taxon>Eukaryota</taxon>
        <taxon>Metazoa</taxon>
        <taxon>Ecdysozoa</taxon>
        <taxon>Arthropoda</taxon>
        <taxon>Chelicerata</taxon>
        <taxon>Arachnida</taxon>
        <taxon>Acari</taxon>
        <taxon>Parasitiformes</taxon>
        <taxon>Mesostigmata</taxon>
        <taxon>Gamasina</taxon>
        <taxon>Dermanyssoidea</taxon>
        <taxon>Laelapidae</taxon>
        <taxon>Tropilaelaps</taxon>
    </lineage>
</organism>
<dbReference type="InterPro" id="IPR015816">
    <property type="entry name" value="Vitellinogen_b-sht_N"/>
</dbReference>
<dbReference type="PANTHER" id="PTHR23345">
    <property type="entry name" value="VITELLOGENIN-RELATED"/>
    <property type="match status" value="1"/>
</dbReference>
<feature type="domain" description="Vitellogenin" evidence="7">
    <location>
        <begin position="29"/>
        <end position="753"/>
    </location>
</feature>
<evidence type="ECO:0000256" key="2">
    <source>
        <dbReference type="ARBA" id="ARBA00022761"/>
    </source>
</evidence>
<evidence type="ECO:0000256" key="6">
    <source>
        <dbReference type="SAM" id="SignalP"/>
    </source>
</evidence>
<dbReference type="Gene3D" id="1.25.10.20">
    <property type="entry name" value="Vitellinogen, superhelical"/>
    <property type="match status" value="1"/>
</dbReference>
<dbReference type="GO" id="GO:0005319">
    <property type="term" value="F:lipid transporter activity"/>
    <property type="evidence" value="ECO:0007669"/>
    <property type="project" value="InterPro"/>
</dbReference>
<accession>A0A1V9Y1X3</accession>
<dbReference type="InterPro" id="IPR050733">
    <property type="entry name" value="Vitellogenin/Apolipophorin"/>
</dbReference>
<feature type="signal peptide" evidence="6">
    <location>
        <begin position="1"/>
        <end position="23"/>
    </location>
</feature>
<gene>
    <name evidence="8" type="ORF">BIW11_05542</name>
</gene>
<keyword evidence="9" id="KW-1185">Reference proteome</keyword>
<dbReference type="PROSITE" id="PS51211">
    <property type="entry name" value="VITELLOGENIN"/>
    <property type="match status" value="1"/>
</dbReference>
<feature type="chain" id="PRO_5012212849" evidence="6">
    <location>
        <begin position="24"/>
        <end position="753"/>
    </location>
</feature>
<keyword evidence="3" id="KW-1015">Disulfide bond</keyword>
<evidence type="ECO:0000259" key="7">
    <source>
        <dbReference type="PROSITE" id="PS51211"/>
    </source>
</evidence>
<keyword evidence="4" id="KW-0325">Glycoprotein</keyword>